<accession>A0A8T2MV07</accession>
<sequence length="151" mass="15928">MLSLLSARSDAAQSFQQQAARSARPAHPAELSAGREQAAQQSSALGESRQPSRAQRWGRAGSPAELSAGGEQAKNTSVTQTFSGGSEQAHTSTGTSSPTQDGKALPGDNLESIRLIFTTKQLEDSSKLSEYSIQDKSVIQMVLRLPGGQQD</sequence>
<feature type="domain" description="Ubiquitin-like" evidence="2">
    <location>
        <begin position="111"/>
        <end position="148"/>
    </location>
</feature>
<proteinExistence type="predicted"/>
<protein>
    <recommendedName>
        <fullName evidence="2">Ubiquitin-like domain-containing protein</fullName>
    </recommendedName>
</protein>
<dbReference type="EMBL" id="JAFBMS010000281">
    <property type="protein sequence ID" value="KAG9331854.1"/>
    <property type="molecule type" value="Genomic_DNA"/>
</dbReference>
<dbReference type="InterPro" id="IPR029071">
    <property type="entry name" value="Ubiquitin-like_domsf"/>
</dbReference>
<dbReference type="OrthoDB" id="428577at2759"/>
<dbReference type="SUPFAM" id="SSF54236">
    <property type="entry name" value="Ubiquitin-like"/>
    <property type="match status" value="1"/>
</dbReference>
<evidence type="ECO:0000313" key="3">
    <source>
        <dbReference type="EMBL" id="KAG9331854.1"/>
    </source>
</evidence>
<dbReference type="PROSITE" id="PS50053">
    <property type="entry name" value="UBIQUITIN_2"/>
    <property type="match status" value="1"/>
</dbReference>
<organism evidence="3 4">
    <name type="scientific">Albula glossodonta</name>
    <name type="common">roundjaw bonefish</name>
    <dbReference type="NCBI Taxonomy" id="121402"/>
    <lineage>
        <taxon>Eukaryota</taxon>
        <taxon>Metazoa</taxon>
        <taxon>Chordata</taxon>
        <taxon>Craniata</taxon>
        <taxon>Vertebrata</taxon>
        <taxon>Euteleostomi</taxon>
        <taxon>Actinopterygii</taxon>
        <taxon>Neopterygii</taxon>
        <taxon>Teleostei</taxon>
        <taxon>Albuliformes</taxon>
        <taxon>Albulidae</taxon>
        <taxon>Albula</taxon>
    </lineage>
</organism>
<reference evidence="3" key="1">
    <citation type="thesis" date="2021" institute="BYU ScholarsArchive" country="Provo, UT, USA">
        <title>Applications of and Algorithms for Genome Assembly and Genomic Analyses with an Emphasis on Marine Teleosts.</title>
        <authorList>
            <person name="Pickett B.D."/>
        </authorList>
    </citation>
    <scope>NUCLEOTIDE SEQUENCE</scope>
    <source>
        <strain evidence="3">HI-2016</strain>
    </source>
</reference>
<evidence type="ECO:0000313" key="4">
    <source>
        <dbReference type="Proteomes" id="UP000824540"/>
    </source>
</evidence>
<gene>
    <name evidence="3" type="ORF">JZ751_016880</name>
</gene>
<dbReference type="Proteomes" id="UP000824540">
    <property type="component" value="Unassembled WGS sequence"/>
</dbReference>
<keyword evidence="4" id="KW-1185">Reference proteome</keyword>
<name>A0A8T2MV07_9TELE</name>
<feature type="compositionally biased region" description="Low complexity" evidence="1">
    <location>
        <begin position="1"/>
        <end position="26"/>
    </location>
</feature>
<feature type="region of interest" description="Disordered" evidence="1">
    <location>
        <begin position="1"/>
        <end position="108"/>
    </location>
</feature>
<evidence type="ECO:0000259" key="2">
    <source>
        <dbReference type="PROSITE" id="PS50053"/>
    </source>
</evidence>
<evidence type="ECO:0000256" key="1">
    <source>
        <dbReference type="SAM" id="MobiDB-lite"/>
    </source>
</evidence>
<comment type="caution">
    <text evidence="3">The sequence shown here is derived from an EMBL/GenBank/DDBJ whole genome shotgun (WGS) entry which is preliminary data.</text>
</comment>
<dbReference type="Pfam" id="PF00240">
    <property type="entry name" value="ubiquitin"/>
    <property type="match status" value="1"/>
</dbReference>
<dbReference type="InterPro" id="IPR000626">
    <property type="entry name" value="Ubiquitin-like_dom"/>
</dbReference>
<dbReference type="Gene3D" id="3.10.20.90">
    <property type="entry name" value="Phosphatidylinositol 3-kinase Catalytic Subunit, Chain A, domain 1"/>
    <property type="match status" value="1"/>
</dbReference>
<dbReference type="AlphaFoldDB" id="A0A8T2MV07"/>
<feature type="compositionally biased region" description="Polar residues" evidence="1">
    <location>
        <begin position="73"/>
        <end position="100"/>
    </location>
</feature>
<feature type="compositionally biased region" description="Polar residues" evidence="1">
    <location>
        <begin position="38"/>
        <end position="53"/>
    </location>
</feature>